<name>A0A183JUY6_9TREM</name>
<dbReference type="WBParaSite" id="SCUD_0000652901-mRNA-1">
    <property type="protein sequence ID" value="SCUD_0000652901-mRNA-1"/>
    <property type="gene ID" value="SCUD_0000652901"/>
</dbReference>
<dbReference type="SUPFAM" id="SSF81296">
    <property type="entry name" value="E set domains"/>
    <property type="match status" value="1"/>
</dbReference>
<dbReference type="Pfam" id="PF00339">
    <property type="entry name" value="Arrestin_N"/>
    <property type="match status" value="1"/>
</dbReference>
<feature type="domain" description="Arrestin-like N-terminal" evidence="2">
    <location>
        <begin position="31"/>
        <end position="90"/>
    </location>
</feature>
<protein>
    <submittedName>
        <fullName evidence="3">Arrestin_N domain-containing protein</fullName>
    </submittedName>
</protein>
<sequence>LVLTKISNKINFSLCIFLEFITGIPGSCELILAGKRYFPFEFELPEVCPCSFVGSRGSIEYRLRVYLLLSNGEQLCADKGLKVLRKTIINKMMV</sequence>
<dbReference type="InterPro" id="IPR011021">
    <property type="entry name" value="Arrestin-like_N"/>
</dbReference>
<organism evidence="3">
    <name type="scientific">Schistosoma curassoni</name>
    <dbReference type="NCBI Taxonomy" id="6186"/>
    <lineage>
        <taxon>Eukaryota</taxon>
        <taxon>Metazoa</taxon>
        <taxon>Spiralia</taxon>
        <taxon>Lophotrochozoa</taxon>
        <taxon>Platyhelminthes</taxon>
        <taxon>Trematoda</taxon>
        <taxon>Digenea</taxon>
        <taxon>Strigeidida</taxon>
        <taxon>Schistosomatoidea</taxon>
        <taxon>Schistosomatidae</taxon>
        <taxon>Schistosoma</taxon>
    </lineage>
</organism>
<dbReference type="InterPro" id="IPR014756">
    <property type="entry name" value="Ig_E-set"/>
</dbReference>
<evidence type="ECO:0000256" key="1">
    <source>
        <dbReference type="ARBA" id="ARBA00005298"/>
    </source>
</evidence>
<proteinExistence type="inferred from homology"/>
<dbReference type="Gene3D" id="2.60.40.640">
    <property type="match status" value="1"/>
</dbReference>
<comment type="similarity">
    <text evidence="1">Belongs to the arrestin family.</text>
</comment>
<dbReference type="STRING" id="6186.A0A183JUY6"/>
<reference evidence="3" key="1">
    <citation type="submission" date="2016-06" db="UniProtKB">
        <authorList>
            <consortium name="WormBaseParasite"/>
        </authorList>
    </citation>
    <scope>IDENTIFICATION</scope>
</reference>
<evidence type="ECO:0000259" key="2">
    <source>
        <dbReference type="Pfam" id="PF00339"/>
    </source>
</evidence>
<dbReference type="AlphaFoldDB" id="A0A183JUY6"/>
<evidence type="ECO:0000313" key="3">
    <source>
        <dbReference type="WBParaSite" id="SCUD_0000652901-mRNA-1"/>
    </source>
</evidence>
<accession>A0A183JUY6</accession>
<dbReference type="InterPro" id="IPR014752">
    <property type="entry name" value="Arrestin-like_C"/>
</dbReference>